<dbReference type="PRINTS" id="PR00260">
    <property type="entry name" value="CHEMTRNSDUCR"/>
</dbReference>
<feature type="domain" description="Methyl-accepting transducer" evidence="6">
    <location>
        <begin position="363"/>
        <end position="599"/>
    </location>
</feature>
<feature type="transmembrane region" description="Helical" evidence="5">
    <location>
        <begin position="283"/>
        <end position="302"/>
    </location>
</feature>
<evidence type="ECO:0000259" key="6">
    <source>
        <dbReference type="PROSITE" id="PS50111"/>
    </source>
</evidence>
<keyword evidence="5" id="KW-0812">Transmembrane</keyword>
<dbReference type="SUPFAM" id="SSF58104">
    <property type="entry name" value="Methyl-accepting chemotaxis protein (MCP) signaling domain"/>
    <property type="match status" value="1"/>
</dbReference>
<dbReference type="Pfam" id="PF00672">
    <property type="entry name" value="HAMP"/>
    <property type="match status" value="1"/>
</dbReference>
<evidence type="ECO:0000256" key="3">
    <source>
        <dbReference type="ARBA" id="ARBA00029447"/>
    </source>
</evidence>
<evidence type="ECO:0000259" key="7">
    <source>
        <dbReference type="PROSITE" id="PS50885"/>
    </source>
</evidence>
<feature type="domain" description="HAMP" evidence="7">
    <location>
        <begin position="305"/>
        <end position="358"/>
    </location>
</feature>
<dbReference type="InterPro" id="IPR003660">
    <property type="entry name" value="HAMP_dom"/>
</dbReference>
<dbReference type="PROSITE" id="PS50111">
    <property type="entry name" value="CHEMOTAXIS_TRANSDUC_2"/>
    <property type="match status" value="1"/>
</dbReference>
<evidence type="ECO:0000313" key="8">
    <source>
        <dbReference type="EMBL" id="MFK7160793.1"/>
    </source>
</evidence>
<dbReference type="PANTHER" id="PTHR32089">
    <property type="entry name" value="METHYL-ACCEPTING CHEMOTAXIS PROTEIN MCPB"/>
    <property type="match status" value="1"/>
</dbReference>
<dbReference type="InterPro" id="IPR004089">
    <property type="entry name" value="MCPsignal_dom"/>
</dbReference>
<dbReference type="InterPro" id="IPR033462">
    <property type="entry name" value="Cache_3-Cache_2"/>
</dbReference>
<comment type="similarity">
    <text evidence="3">Belongs to the methyl-accepting chemotaxis (MCP) protein family.</text>
</comment>
<organism evidence="8 9">
    <name type="scientific">Marinospirillum alkalitolerans</name>
    <dbReference type="NCBI Taxonomy" id="3123374"/>
    <lineage>
        <taxon>Bacteria</taxon>
        <taxon>Pseudomonadati</taxon>
        <taxon>Pseudomonadota</taxon>
        <taxon>Gammaproteobacteria</taxon>
        <taxon>Oceanospirillales</taxon>
        <taxon>Oceanospirillaceae</taxon>
        <taxon>Marinospirillum</taxon>
    </lineage>
</organism>
<keyword evidence="2 4" id="KW-0807">Transducer</keyword>
<dbReference type="SMART" id="SM00304">
    <property type="entry name" value="HAMP"/>
    <property type="match status" value="1"/>
</dbReference>
<dbReference type="CDD" id="cd11386">
    <property type="entry name" value="MCP_signal"/>
    <property type="match status" value="1"/>
</dbReference>
<dbReference type="PROSITE" id="PS50885">
    <property type="entry name" value="HAMP"/>
    <property type="match status" value="1"/>
</dbReference>
<evidence type="ECO:0000256" key="1">
    <source>
        <dbReference type="ARBA" id="ARBA00004370"/>
    </source>
</evidence>
<evidence type="ECO:0000256" key="5">
    <source>
        <dbReference type="SAM" id="Phobius"/>
    </source>
</evidence>
<dbReference type="SUPFAM" id="SSF103190">
    <property type="entry name" value="Sensory domain-like"/>
    <property type="match status" value="1"/>
</dbReference>
<protein>
    <submittedName>
        <fullName evidence="8">Cache 3/Cache 2 fusion domain-containing protein</fullName>
    </submittedName>
</protein>
<name>A0ABW8PWZ6_9GAMM</name>
<dbReference type="InterPro" id="IPR004090">
    <property type="entry name" value="Chemotax_Me-accpt_rcpt"/>
</dbReference>
<evidence type="ECO:0000313" key="9">
    <source>
        <dbReference type="Proteomes" id="UP001621714"/>
    </source>
</evidence>
<dbReference type="PANTHER" id="PTHR32089:SF112">
    <property type="entry name" value="LYSOZYME-LIKE PROTEIN-RELATED"/>
    <property type="match status" value="1"/>
</dbReference>
<evidence type="ECO:0000256" key="2">
    <source>
        <dbReference type="ARBA" id="ARBA00023224"/>
    </source>
</evidence>
<keyword evidence="5" id="KW-0472">Membrane</keyword>
<dbReference type="CDD" id="cd06225">
    <property type="entry name" value="HAMP"/>
    <property type="match status" value="1"/>
</dbReference>
<dbReference type="EMBL" id="JBANFI010000004">
    <property type="protein sequence ID" value="MFK7160793.1"/>
    <property type="molecule type" value="Genomic_DNA"/>
</dbReference>
<proteinExistence type="inferred from homology"/>
<reference evidence="8 9" key="1">
    <citation type="submission" date="2024-02" db="EMBL/GenBank/DDBJ databases">
        <title>Marinospirillum sp. MEB 164 isolated from Lonar lake sediment.</title>
        <authorList>
            <person name="Joshi A."/>
            <person name="Thite S."/>
        </authorList>
    </citation>
    <scope>NUCLEOTIDE SEQUENCE [LARGE SCALE GENOMIC DNA]</scope>
    <source>
        <strain evidence="8 9">MEB164</strain>
    </source>
</reference>
<dbReference type="Pfam" id="PF17201">
    <property type="entry name" value="Cache_3-Cache_2"/>
    <property type="match status" value="1"/>
</dbReference>
<dbReference type="Pfam" id="PF00015">
    <property type="entry name" value="MCPsignal"/>
    <property type="match status" value="1"/>
</dbReference>
<keyword evidence="9" id="KW-1185">Reference proteome</keyword>
<sequence>MSLQKRIALVLLALTLSITLVLAVLQWKSFHRLAQEVAADRLHQAHRLLSLTDNLMQEQVASSMRLLMQRSLALGTPSLGRPIQLGAGVAPDLLLGEQPQALHFELVDGVTEIMGGTATLFTRDQQDFVRIATNVTNAQGQRAVGTRLDPNGAAIRHLNQGEAFYGQVDILGQPFLTGYEPIQNQQGEVIGIWYVGYSADLAPLADMLESARIMQQGFVALLDADQRLRMHSDHLTSQQITAILSAETDEWTLKQLSFAPWGYTLVAGYSTSEVQQQVLDRSAYIATGVALIGLLLAVILILPSIQLTKRIAILHQAASRIHLTKDLTIRTQVQGEDEIGALGQAFDELIDDFQQALTEVAASSRYLARSAEDLSAINLKSHQGIAIQHQESEQLAAAMNQMVATVQEVAASAGKAADSARSADQDAHQSAQVVQHAITRIGTMATNIEATGAVISALGDQVQKIHTVLEVIQTIAEQTNLLALNAAIEAARAGEAGRGFAVVADEVRSLARRTQESTGEIERIIADLQARASQAMDAMQTSQQDAEQVIQSAEHASSALGGIIGAVSHISSMNEQIASAAEQQTAVAGEIHHNINKINQIAEQNQLGAQETLHASESLATLASQLQNLVARFKL</sequence>
<evidence type="ECO:0000256" key="4">
    <source>
        <dbReference type="PROSITE-ProRule" id="PRU00284"/>
    </source>
</evidence>
<gene>
    <name evidence="8" type="ORF">V6U78_07055</name>
</gene>
<keyword evidence="5" id="KW-1133">Transmembrane helix</keyword>
<dbReference type="Proteomes" id="UP001621714">
    <property type="component" value="Unassembled WGS sequence"/>
</dbReference>
<comment type="caution">
    <text evidence="8">The sequence shown here is derived from an EMBL/GenBank/DDBJ whole genome shotgun (WGS) entry which is preliminary data.</text>
</comment>
<dbReference type="InterPro" id="IPR029151">
    <property type="entry name" value="Sensor-like_sf"/>
</dbReference>
<dbReference type="SMART" id="SM00283">
    <property type="entry name" value="MA"/>
    <property type="match status" value="1"/>
</dbReference>
<accession>A0ABW8PWZ6</accession>
<dbReference type="Gene3D" id="1.10.287.950">
    <property type="entry name" value="Methyl-accepting chemotaxis protein"/>
    <property type="match status" value="1"/>
</dbReference>
<dbReference type="RefSeq" id="WP_405338858.1">
    <property type="nucleotide sequence ID" value="NZ_JBANFI010000004.1"/>
</dbReference>
<comment type="subcellular location">
    <subcellularLocation>
        <location evidence="1">Membrane</location>
    </subcellularLocation>
</comment>